<comment type="catalytic activity">
    <reaction evidence="11">
        <text>ATP + (deoxyribonucleotide)n-3'-hydroxyl + 5'-phospho-(deoxyribonucleotide)m = (deoxyribonucleotide)n+m + AMP + diphosphate.</text>
        <dbReference type="EC" id="6.5.1.1"/>
    </reaction>
</comment>
<evidence type="ECO:0000256" key="8">
    <source>
        <dbReference type="ARBA" id="ARBA00022842"/>
    </source>
</evidence>
<dbReference type="InterPro" id="IPR012340">
    <property type="entry name" value="NA-bd_OB-fold"/>
</dbReference>
<evidence type="ECO:0000256" key="11">
    <source>
        <dbReference type="ARBA" id="ARBA00034003"/>
    </source>
</evidence>
<keyword evidence="7" id="KW-0067">ATP-binding</keyword>
<dbReference type="GO" id="GO:0071897">
    <property type="term" value="P:DNA biosynthetic process"/>
    <property type="evidence" value="ECO:0007669"/>
    <property type="project" value="InterPro"/>
</dbReference>
<dbReference type="PANTHER" id="PTHR45997:SF1">
    <property type="entry name" value="DNA LIGASE 4"/>
    <property type="match status" value="1"/>
</dbReference>
<dbReference type="Gene3D" id="3.40.50.10190">
    <property type="entry name" value="BRCT domain"/>
    <property type="match status" value="1"/>
</dbReference>
<dbReference type="Pfam" id="PF11411">
    <property type="entry name" value="DNA_ligase_IV"/>
    <property type="match status" value="1"/>
</dbReference>
<dbReference type="Pfam" id="PF04679">
    <property type="entry name" value="DNA_ligase_A_C"/>
    <property type="match status" value="1"/>
</dbReference>
<keyword evidence="10" id="KW-0539">Nucleus</keyword>
<evidence type="ECO:0000313" key="15">
    <source>
        <dbReference type="Proteomes" id="UP000299102"/>
    </source>
</evidence>
<dbReference type="EMBL" id="BGZK01002095">
    <property type="protein sequence ID" value="GBP90599.1"/>
    <property type="molecule type" value="Genomic_DNA"/>
</dbReference>
<comment type="caution">
    <text evidence="14">The sequence shown here is derived from an EMBL/GenBank/DDBJ whole genome shotgun (WGS) entry which is preliminary data.</text>
</comment>
<dbReference type="CDD" id="cd07903">
    <property type="entry name" value="Adenylation_DNA_ligase_IV"/>
    <property type="match status" value="1"/>
</dbReference>
<dbReference type="InterPro" id="IPR021536">
    <property type="entry name" value="DNA_ligase_IV_dom"/>
</dbReference>
<evidence type="ECO:0000256" key="2">
    <source>
        <dbReference type="ARBA" id="ARBA00012727"/>
    </source>
</evidence>
<dbReference type="Gene3D" id="2.40.50.140">
    <property type="entry name" value="Nucleic acid-binding proteins"/>
    <property type="match status" value="1"/>
</dbReference>
<dbReference type="GO" id="GO:0006310">
    <property type="term" value="P:DNA recombination"/>
    <property type="evidence" value="ECO:0007669"/>
    <property type="project" value="InterPro"/>
</dbReference>
<dbReference type="Proteomes" id="UP000299102">
    <property type="component" value="Unassembled WGS sequence"/>
</dbReference>
<dbReference type="GO" id="GO:0006303">
    <property type="term" value="P:double-strand break repair via nonhomologous end joining"/>
    <property type="evidence" value="ECO:0007669"/>
    <property type="project" value="TreeGrafter"/>
</dbReference>
<dbReference type="InterPro" id="IPR029710">
    <property type="entry name" value="LIG4"/>
</dbReference>
<dbReference type="GO" id="GO:0003677">
    <property type="term" value="F:DNA binding"/>
    <property type="evidence" value="ECO:0007669"/>
    <property type="project" value="InterPro"/>
</dbReference>
<reference evidence="14 15" key="1">
    <citation type="journal article" date="2019" name="Commun. Biol.">
        <title>The bagworm genome reveals a unique fibroin gene that provides high tensile strength.</title>
        <authorList>
            <person name="Kono N."/>
            <person name="Nakamura H."/>
            <person name="Ohtoshi R."/>
            <person name="Tomita M."/>
            <person name="Numata K."/>
            <person name="Arakawa K."/>
        </authorList>
    </citation>
    <scope>NUCLEOTIDE SEQUENCE [LARGE SCALE GENOMIC DNA]</scope>
</reference>
<dbReference type="GO" id="GO:0006297">
    <property type="term" value="P:nucleotide-excision repair, DNA gap filling"/>
    <property type="evidence" value="ECO:0007669"/>
    <property type="project" value="TreeGrafter"/>
</dbReference>
<dbReference type="InterPro" id="IPR012309">
    <property type="entry name" value="DNA_ligase_ATP-dep_C"/>
</dbReference>
<dbReference type="GO" id="GO:0032807">
    <property type="term" value="C:DNA ligase IV complex"/>
    <property type="evidence" value="ECO:0007669"/>
    <property type="project" value="TreeGrafter"/>
</dbReference>
<evidence type="ECO:0000256" key="1">
    <source>
        <dbReference type="ARBA" id="ARBA00007572"/>
    </source>
</evidence>
<proteinExistence type="inferred from homology"/>
<dbReference type="InterPro" id="IPR011990">
    <property type="entry name" value="TPR-like_helical_dom_sf"/>
</dbReference>
<keyword evidence="8" id="KW-0460">Magnesium</keyword>
<dbReference type="CDD" id="cd07968">
    <property type="entry name" value="OBF_DNA_ligase_IV"/>
    <property type="match status" value="1"/>
</dbReference>
<evidence type="ECO:0000313" key="14">
    <source>
        <dbReference type="EMBL" id="GBP90599.1"/>
    </source>
</evidence>
<dbReference type="PANTHER" id="PTHR45997">
    <property type="entry name" value="DNA LIGASE 4"/>
    <property type="match status" value="1"/>
</dbReference>
<organism evidence="14 15">
    <name type="scientific">Eumeta variegata</name>
    <name type="common">Bagworm moth</name>
    <name type="synonym">Eumeta japonica</name>
    <dbReference type="NCBI Taxonomy" id="151549"/>
    <lineage>
        <taxon>Eukaryota</taxon>
        <taxon>Metazoa</taxon>
        <taxon>Ecdysozoa</taxon>
        <taxon>Arthropoda</taxon>
        <taxon>Hexapoda</taxon>
        <taxon>Insecta</taxon>
        <taxon>Pterygota</taxon>
        <taxon>Neoptera</taxon>
        <taxon>Endopterygota</taxon>
        <taxon>Lepidoptera</taxon>
        <taxon>Glossata</taxon>
        <taxon>Ditrysia</taxon>
        <taxon>Tineoidea</taxon>
        <taxon>Psychidae</taxon>
        <taxon>Oiketicinae</taxon>
        <taxon>Eumeta</taxon>
    </lineage>
</organism>
<evidence type="ECO:0000256" key="10">
    <source>
        <dbReference type="ARBA" id="ARBA00023242"/>
    </source>
</evidence>
<dbReference type="Gene3D" id="1.25.40.10">
    <property type="entry name" value="Tetratricopeptide repeat domain"/>
    <property type="match status" value="2"/>
</dbReference>
<dbReference type="InterPro" id="IPR036420">
    <property type="entry name" value="BRCT_dom_sf"/>
</dbReference>
<evidence type="ECO:0000256" key="7">
    <source>
        <dbReference type="ARBA" id="ARBA00022840"/>
    </source>
</evidence>
<dbReference type="SUPFAM" id="SSF50249">
    <property type="entry name" value="Nucleic acid-binding proteins"/>
    <property type="match status" value="1"/>
</dbReference>
<evidence type="ECO:0000256" key="12">
    <source>
        <dbReference type="RuleBase" id="RU004196"/>
    </source>
</evidence>
<dbReference type="InterPro" id="IPR019734">
    <property type="entry name" value="TPR_rpt"/>
</dbReference>
<dbReference type="GO" id="GO:0005524">
    <property type="term" value="F:ATP binding"/>
    <property type="evidence" value="ECO:0007669"/>
    <property type="project" value="UniProtKB-KW"/>
</dbReference>
<dbReference type="Pfam" id="PF13843">
    <property type="entry name" value="DDE_Tnp_1_7"/>
    <property type="match status" value="1"/>
</dbReference>
<dbReference type="EC" id="6.5.1.1" evidence="2"/>
<dbReference type="InterPro" id="IPR036599">
    <property type="entry name" value="DNA_ligase_N_sf"/>
</dbReference>
<evidence type="ECO:0000256" key="5">
    <source>
        <dbReference type="ARBA" id="ARBA00022741"/>
    </source>
</evidence>
<dbReference type="InterPro" id="IPR012310">
    <property type="entry name" value="DNA_ligase_ATP-dep_cent"/>
</dbReference>
<dbReference type="GO" id="GO:0046872">
    <property type="term" value="F:metal ion binding"/>
    <property type="evidence" value="ECO:0007669"/>
    <property type="project" value="UniProtKB-KW"/>
</dbReference>
<comment type="similarity">
    <text evidence="1 12">Belongs to the ATP-dependent DNA ligase family.</text>
</comment>
<accession>A0A4C1ZU77</accession>
<gene>
    <name evidence="14" type="primary">Lig4</name>
    <name evidence="14" type="ORF">EVAR_86439_1</name>
</gene>
<dbReference type="SUPFAM" id="SSF48452">
    <property type="entry name" value="TPR-like"/>
    <property type="match status" value="1"/>
</dbReference>
<feature type="domain" description="ATP-dependent DNA ligase family profile" evidence="13">
    <location>
        <begin position="1001"/>
        <end position="1141"/>
    </location>
</feature>
<keyword evidence="3 14" id="KW-0436">Ligase</keyword>
<sequence>MDKVNFTLLEQPSTSAQILDANLQQTITRNDLDSELTNKFLRGEISFDDYSREWYGKDDEEDPNIEESADILQESFKPEKANTTRRRKRTRLSAALLGLMGEANIRFVRGDREMAEKMCHEIIRQVPTAAEPYQTLAEIYENNPEKSLQFSLLAALLGSSNSEEWLRLAAISKEKNDPKQEMLCYTEAIKADPHNLSIHLKRLELLKTLEESGFPVRVLKLTPVKCYHKIVTSLPVSEGKVIMSYAKQAATLYHNSNEIDKALEVMSVAYNKCSGLFMLEDANLYLELLISQREFHNCIEVFVATVGIEIEAEVQTIAVDDNIEEQTQYINCNIPENVPIDLRCKLLICLTHLGSIDLVSTLLDDFLKNSVESAGDLYVDIEEALTAVGEHTLAFKLLDPLVKNHKFNLGAVWLKHAECLYNLGKEEEAVSSYNMVIKHAPQHADARRKLFKILEKQGRDDEALQVLEQDPKYVVSGSLMYEHCCILRRYNKPLKFLEVGEALLSKTFVRFRHPGELKIARMVRGGVDLVHNFRLTRGENPYNESDLQFDEEDVFKLSAADEWEFLKELLKIAYITYLENKFRGAEKMDETSTNPAELVSFKELCKLLEEIKIKNSKKEELLYNFLNHIRSNCTDVNRKNLSFFPILRLLTPKLDRERDAYKLKEGKLRALILKVLGLHKDSPDGKKLLKSKDFAGVVYFVLKTRGCGSESLNIKDINDTLDKIVFKSTKNKAPTLDDIFSQMLTRITAEEYMWFLQIILKDLKLEGLSAKKILHIFHPDAPEFYDKCNNLLKKDCDENEMKKFLSLLIWMGLRRLHKVSNYWSHNVLYENTVARSTMSRNRFELLLRCWYFEDMLYQGVSSTDRLITVCEELSEGHFRPSSYAVELFFAVSPMRCERLDINDIGKLSATKTYEIETKFDGERFQIHMKNGKFEYFSRKGFNFTNKFGNRYDCDGLLTPDLKGCINEETESFILDGEMMGWHKEKQCFGSKGRNFDVKKLVMDSKYKPCFCVFDILYYNGKPLVSTTEKGGIAFQERVPILNKIITDKPGTIIKSIRKKVGTSSDIIRALEDANAKGEEGIVVKDVKSYYVANCYNGGWYKIKPEYTDNLMTDLDVVIVGSDYVESKKRTILKSFFLALVDNNQDSGRWLTIGRVSTGLSFEERKDLNNKLKNYWQPFETSPAPPCLVWGKEKPDHWIHPEHSIVLQVRATELVRSQAFATEYTLRFPRVEKIREDKPVTDILSLDQFLELIKSKDPVIKLSKEKLDIDNVELGTVQKTRKRAARPIEVAAPFRKAKTDTVESPLSRALRDRKLVVLSDDFDCNKEELEKIICSHSGIVVQYIVPDIWSCIAGKQNFLVQNAINTEVANILSTTWLRTLPNSDEPCALPQPLDFVFMTLETRAEYCLKYDKFGDSYTEIIDEDTLKKLFKKMDFDDHPKLYLMADEISELDQQLFNGPSPFSSLRNI</sequence>
<dbReference type="Pfam" id="PF01068">
    <property type="entry name" value="DNA_ligase_A_M"/>
    <property type="match status" value="1"/>
</dbReference>
<keyword evidence="5" id="KW-0547">Nucleotide-binding</keyword>
<dbReference type="GO" id="GO:0003910">
    <property type="term" value="F:DNA ligase (ATP) activity"/>
    <property type="evidence" value="ECO:0007669"/>
    <property type="project" value="UniProtKB-EC"/>
</dbReference>
<dbReference type="SUPFAM" id="SSF56091">
    <property type="entry name" value="DNA ligase/mRNA capping enzyme, catalytic domain"/>
    <property type="match status" value="1"/>
</dbReference>
<evidence type="ECO:0000256" key="3">
    <source>
        <dbReference type="ARBA" id="ARBA00022598"/>
    </source>
</evidence>
<dbReference type="STRING" id="151549.A0A4C1ZU77"/>
<keyword evidence="4" id="KW-0479">Metal-binding</keyword>
<dbReference type="Gene3D" id="3.30.470.30">
    <property type="entry name" value="DNA ligase/mRNA capping enzyme"/>
    <property type="match status" value="1"/>
</dbReference>
<dbReference type="PROSITE" id="PS50160">
    <property type="entry name" value="DNA_LIGASE_A3"/>
    <property type="match status" value="1"/>
</dbReference>
<dbReference type="InterPro" id="IPR012308">
    <property type="entry name" value="DNA_ligase_ATP-dep_N"/>
</dbReference>
<keyword evidence="9" id="KW-0234">DNA repair</keyword>
<dbReference type="Gene3D" id="1.10.3260.10">
    <property type="entry name" value="DNA ligase, ATP-dependent, N-terminal domain"/>
    <property type="match status" value="1"/>
</dbReference>
<keyword evidence="6" id="KW-0227">DNA damage</keyword>
<dbReference type="InterPro" id="IPR044125">
    <property type="entry name" value="Adenylation_DNA_ligase_IV"/>
</dbReference>
<dbReference type="GO" id="GO:0005958">
    <property type="term" value="C:DNA-dependent protein kinase-DNA ligase 4 complex"/>
    <property type="evidence" value="ECO:0007669"/>
    <property type="project" value="TreeGrafter"/>
</dbReference>
<dbReference type="NCBIfam" id="TIGR00574">
    <property type="entry name" value="dnl1"/>
    <property type="match status" value="1"/>
</dbReference>
<dbReference type="Pfam" id="PF13174">
    <property type="entry name" value="TPR_6"/>
    <property type="match status" value="1"/>
</dbReference>
<dbReference type="InterPro" id="IPR029526">
    <property type="entry name" value="PGBD"/>
</dbReference>
<dbReference type="InterPro" id="IPR000977">
    <property type="entry name" value="DNA_ligase_ATP-dep"/>
</dbReference>
<evidence type="ECO:0000259" key="13">
    <source>
        <dbReference type="PROSITE" id="PS50160"/>
    </source>
</evidence>
<dbReference type="SMART" id="SM00028">
    <property type="entry name" value="TPR"/>
    <property type="match status" value="3"/>
</dbReference>
<evidence type="ECO:0000256" key="4">
    <source>
        <dbReference type="ARBA" id="ARBA00022723"/>
    </source>
</evidence>
<evidence type="ECO:0000256" key="9">
    <source>
        <dbReference type="ARBA" id="ARBA00023204"/>
    </source>
</evidence>
<evidence type="ECO:0000256" key="6">
    <source>
        <dbReference type="ARBA" id="ARBA00022763"/>
    </source>
</evidence>
<dbReference type="Pfam" id="PF04675">
    <property type="entry name" value="DNA_ligase_A_N"/>
    <property type="match status" value="1"/>
</dbReference>
<keyword evidence="15" id="KW-1185">Reference proteome</keyword>
<name>A0A4C1ZU77_EUMVA</name>
<protein>
    <recommendedName>
        <fullName evidence="2">DNA ligase (ATP)</fullName>
        <ecNumber evidence="2">6.5.1.1</ecNumber>
    </recommendedName>
</protein>
<dbReference type="OrthoDB" id="151490at2759"/>